<dbReference type="SUPFAM" id="SSF53098">
    <property type="entry name" value="Ribonuclease H-like"/>
    <property type="match status" value="1"/>
</dbReference>
<feature type="domain" description="RNase H type-1" evidence="1">
    <location>
        <begin position="53"/>
        <end position="182"/>
    </location>
</feature>
<dbReference type="InterPro" id="IPR036397">
    <property type="entry name" value="RNaseH_sf"/>
</dbReference>
<dbReference type="InterPro" id="IPR012337">
    <property type="entry name" value="RNaseH-like_sf"/>
</dbReference>
<dbReference type="CDD" id="cd09279">
    <property type="entry name" value="RNase_HI_like"/>
    <property type="match status" value="1"/>
</dbReference>
<name>A0A6P5NKG8_ARADU</name>
<dbReference type="InterPro" id="IPR002156">
    <property type="entry name" value="RNaseH_domain"/>
</dbReference>
<reference evidence="3" key="2">
    <citation type="submission" date="2025-08" db="UniProtKB">
        <authorList>
            <consortium name="RefSeq"/>
        </authorList>
    </citation>
    <scope>IDENTIFICATION</scope>
    <source>
        <tissue evidence="3">Whole plant</tissue>
    </source>
</reference>
<dbReference type="RefSeq" id="XP_020997169.1">
    <property type="nucleotide sequence ID" value="XM_021141510.1"/>
</dbReference>
<evidence type="ECO:0000313" key="2">
    <source>
        <dbReference type="Proteomes" id="UP000515211"/>
    </source>
</evidence>
<dbReference type="GeneID" id="110280453"/>
<dbReference type="GO" id="GO:0003676">
    <property type="term" value="F:nucleic acid binding"/>
    <property type="evidence" value="ECO:0007669"/>
    <property type="project" value="InterPro"/>
</dbReference>
<evidence type="ECO:0000313" key="3">
    <source>
        <dbReference type="RefSeq" id="XP_020997169.1"/>
    </source>
</evidence>
<sequence>MKRILQKTDIAGRMVQWAIELSEFDLKYETRTTIKAQCLTDFMAEYAGDQEEASTTWELYVDRSSNKIGSGAGIILVNQEGTQIEVSLKFEFPTSNNQAEYEALIEELKLAEEVGATRVVVLSDSQVVTSQINGEYQAKDPNMKRYLEKTLEHLRRFAETEVKHITRDLNSRAKALSKLASTKLGENNRSLIPETL</sequence>
<dbReference type="PROSITE" id="PS50879">
    <property type="entry name" value="RNASE_H_1"/>
    <property type="match status" value="1"/>
</dbReference>
<dbReference type="PANTHER" id="PTHR48475:SF2">
    <property type="entry name" value="RIBONUCLEASE H"/>
    <property type="match status" value="1"/>
</dbReference>
<dbReference type="Proteomes" id="UP000515211">
    <property type="component" value="Chromosome 4"/>
</dbReference>
<evidence type="ECO:0000259" key="1">
    <source>
        <dbReference type="PROSITE" id="PS50879"/>
    </source>
</evidence>
<dbReference type="KEGG" id="adu:110280453"/>
<dbReference type="PANTHER" id="PTHR48475">
    <property type="entry name" value="RIBONUCLEASE H"/>
    <property type="match status" value="1"/>
</dbReference>
<dbReference type="Pfam" id="PF13456">
    <property type="entry name" value="RVT_3"/>
    <property type="match status" value="1"/>
</dbReference>
<accession>A0A6P5NKG8</accession>
<protein>
    <submittedName>
        <fullName evidence="3">Uncharacterized protein LOC110280453</fullName>
    </submittedName>
</protein>
<proteinExistence type="predicted"/>
<gene>
    <name evidence="3" type="primary">LOC110280453</name>
</gene>
<organism evidence="2 3">
    <name type="scientific">Arachis duranensis</name>
    <name type="common">Wild peanut</name>
    <dbReference type="NCBI Taxonomy" id="130453"/>
    <lineage>
        <taxon>Eukaryota</taxon>
        <taxon>Viridiplantae</taxon>
        <taxon>Streptophyta</taxon>
        <taxon>Embryophyta</taxon>
        <taxon>Tracheophyta</taxon>
        <taxon>Spermatophyta</taxon>
        <taxon>Magnoliopsida</taxon>
        <taxon>eudicotyledons</taxon>
        <taxon>Gunneridae</taxon>
        <taxon>Pentapetalae</taxon>
        <taxon>rosids</taxon>
        <taxon>fabids</taxon>
        <taxon>Fabales</taxon>
        <taxon>Fabaceae</taxon>
        <taxon>Papilionoideae</taxon>
        <taxon>50 kb inversion clade</taxon>
        <taxon>dalbergioids sensu lato</taxon>
        <taxon>Dalbergieae</taxon>
        <taxon>Pterocarpus clade</taxon>
        <taxon>Arachis</taxon>
    </lineage>
</organism>
<keyword evidence="2" id="KW-1185">Reference proteome</keyword>
<dbReference type="AlphaFoldDB" id="A0A6P5NKG8"/>
<dbReference type="Gene3D" id="3.30.420.10">
    <property type="entry name" value="Ribonuclease H-like superfamily/Ribonuclease H"/>
    <property type="match status" value="1"/>
</dbReference>
<dbReference type="GO" id="GO:0004523">
    <property type="term" value="F:RNA-DNA hybrid ribonuclease activity"/>
    <property type="evidence" value="ECO:0007669"/>
    <property type="project" value="InterPro"/>
</dbReference>
<reference evidence="2" key="1">
    <citation type="journal article" date="2016" name="Nat. Genet.">
        <title>The genome sequences of Arachis duranensis and Arachis ipaensis, the diploid ancestors of cultivated peanut.</title>
        <authorList>
            <person name="Bertioli D.J."/>
            <person name="Cannon S.B."/>
            <person name="Froenicke L."/>
            <person name="Huang G."/>
            <person name="Farmer A.D."/>
            <person name="Cannon E.K."/>
            <person name="Liu X."/>
            <person name="Gao D."/>
            <person name="Clevenger J."/>
            <person name="Dash S."/>
            <person name="Ren L."/>
            <person name="Moretzsohn M.C."/>
            <person name="Shirasawa K."/>
            <person name="Huang W."/>
            <person name="Vidigal B."/>
            <person name="Abernathy B."/>
            <person name="Chu Y."/>
            <person name="Niederhuth C.E."/>
            <person name="Umale P."/>
            <person name="Araujo A.C."/>
            <person name="Kozik A."/>
            <person name="Kim K.D."/>
            <person name="Burow M.D."/>
            <person name="Varshney R.K."/>
            <person name="Wang X."/>
            <person name="Zhang X."/>
            <person name="Barkley N."/>
            <person name="Guimaraes P.M."/>
            <person name="Isobe S."/>
            <person name="Guo B."/>
            <person name="Liao B."/>
            <person name="Stalker H.T."/>
            <person name="Schmitz R.J."/>
            <person name="Scheffler B.E."/>
            <person name="Leal-Bertioli S.C."/>
            <person name="Xun X."/>
            <person name="Jackson S.A."/>
            <person name="Michelmore R."/>
            <person name="Ozias-Akins P."/>
        </authorList>
    </citation>
    <scope>NUCLEOTIDE SEQUENCE [LARGE SCALE GENOMIC DNA]</scope>
    <source>
        <strain evidence="2">cv. V14167</strain>
    </source>
</reference>